<comment type="caution">
    <text evidence="1">The sequence shown here is derived from an EMBL/GenBank/DDBJ whole genome shotgun (WGS) entry which is preliminary data.</text>
</comment>
<sequence>MIDDYAAGTSAAE</sequence>
<feature type="non-terminal residue" evidence="1">
    <location>
        <position position="13"/>
    </location>
</feature>
<evidence type="ECO:0000313" key="1">
    <source>
        <dbReference type="EMBL" id="MCI74196.1"/>
    </source>
</evidence>
<dbReference type="Proteomes" id="UP000265520">
    <property type="component" value="Unassembled WGS sequence"/>
</dbReference>
<reference evidence="1 2" key="1">
    <citation type="journal article" date="2018" name="Front. Plant Sci.">
        <title>Red Clover (Trifolium pratense) and Zigzag Clover (T. medium) - A Picture of Genomic Similarities and Differences.</title>
        <authorList>
            <person name="Dluhosova J."/>
            <person name="Istvanek J."/>
            <person name="Nedelnik J."/>
            <person name="Repkova J."/>
        </authorList>
    </citation>
    <scope>NUCLEOTIDE SEQUENCE [LARGE SCALE GENOMIC DNA]</scope>
    <source>
        <strain evidence="2">cv. 10/8</strain>
        <tissue evidence="1">Leaf</tissue>
    </source>
</reference>
<proteinExistence type="predicted"/>
<protein>
    <submittedName>
        <fullName evidence="1">Uncharacterized protein</fullName>
    </submittedName>
</protein>
<dbReference type="EMBL" id="LXQA010855506">
    <property type="protein sequence ID" value="MCI74196.1"/>
    <property type="molecule type" value="Genomic_DNA"/>
</dbReference>
<organism evidence="1 2">
    <name type="scientific">Trifolium medium</name>
    <dbReference type="NCBI Taxonomy" id="97028"/>
    <lineage>
        <taxon>Eukaryota</taxon>
        <taxon>Viridiplantae</taxon>
        <taxon>Streptophyta</taxon>
        <taxon>Embryophyta</taxon>
        <taxon>Tracheophyta</taxon>
        <taxon>Spermatophyta</taxon>
        <taxon>Magnoliopsida</taxon>
        <taxon>eudicotyledons</taxon>
        <taxon>Gunneridae</taxon>
        <taxon>Pentapetalae</taxon>
        <taxon>rosids</taxon>
        <taxon>fabids</taxon>
        <taxon>Fabales</taxon>
        <taxon>Fabaceae</taxon>
        <taxon>Papilionoideae</taxon>
        <taxon>50 kb inversion clade</taxon>
        <taxon>NPAAA clade</taxon>
        <taxon>Hologalegina</taxon>
        <taxon>IRL clade</taxon>
        <taxon>Trifolieae</taxon>
        <taxon>Trifolium</taxon>
    </lineage>
</organism>
<accession>A0A392UP26</accession>
<keyword evidence="2" id="KW-1185">Reference proteome</keyword>
<evidence type="ECO:0000313" key="2">
    <source>
        <dbReference type="Proteomes" id="UP000265520"/>
    </source>
</evidence>
<name>A0A392UP26_9FABA</name>